<keyword evidence="1" id="KW-1133">Transmembrane helix</keyword>
<reference evidence="3 4" key="1">
    <citation type="submission" date="2017-09" db="EMBL/GenBank/DDBJ databases">
        <title>The draft genome sequences of Marinobacter sp. PWS21.</title>
        <authorList>
            <person name="Cao J."/>
        </authorList>
    </citation>
    <scope>NUCLEOTIDE SEQUENCE [LARGE SCALE GENOMIC DNA]</scope>
    <source>
        <strain evidence="3 4">PWS21</strain>
    </source>
</reference>
<dbReference type="RefSeq" id="WP_099612940.1">
    <property type="nucleotide sequence ID" value="NZ_KZ319367.1"/>
</dbReference>
<proteinExistence type="predicted"/>
<protein>
    <submittedName>
        <fullName evidence="3">Pilus assembly protein</fullName>
    </submittedName>
</protein>
<dbReference type="AlphaFoldDB" id="A0A2G1UQD2"/>
<sequence>MEQVNGTNNRQRGAILPLVAISLLVILGMAALALDMSNAHLEKTRLQNALDAAALSAAKVLDQTGNVGLADAAGQTTFSANAAAPGNSGLGEAMASGTLSLTLEFSSTLNPFIAGTTPAQYVRASVASYGIAEWFAPVFGFNDLAIAGTAVAGPSPSLQKACNVVPMMACGTPQEESPPGTTFGYSWGEIEQLKIGSGTSSEVGNGNFYLIRLDGSAGGADLREAAAGKFDACLSTGEDGNIETEPGNTVGPFAQGINTRLGIYNGPVNAADYPPDWFSQHEPYTETDYQNQTVPAYDLDWYLAQYAAVDPNSPPSGYPGRRILTLPVGNCDGLANGQDSVELLGFSCFYMVDEMTQQGQAVFYGQFKDDCGGSGTPGPTPGAGPGPHIIQLYKDPDTFDS</sequence>
<dbReference type="EMBL" id="NTFH01000003">
    <property type="protein sequence ID" value="PHQ16688.1"/>
    <property type="molecule type" value="Genomic_DNA"/>
</dbReference>
<keyword evidence="1" id="KW-0472">Membrane</keyword>
<accession>A0A2G1UQD2</accession>
<feature type="domain" description="Putative Flp pilus-assembly TadG-like N-terminal" evidence="2">
    <location>
        <begin position="13"/>
        <end position="58"/>
    </location>
</feature>
<evidence type="ECO:0000313" key="3">
    <source>
        <dbReference type="EMBL" id="PHQ16688.1"/>
    </source>
</evidence>
<evidence type="ECO:0000256" key="1">
    <source>
        <dbReference type="SAM" id="Phobius"/>
    </source>
</evidence>
<dbReference type="Pfam" id="PF13400">
    <property type="entry name" value="Tad"/>
    <property type="match status" value="1"/>
</dbReference>
<gene>
    <name evidence="3" type="ORF">CLH61_01545</name>
</gene>
<comment type="caution">
    <text evidence="3">The sequence shown here is derived from an EMBL/GenBank/DDBJ whole genome shotgun (WGS) entry which is preliminary data.</text>
</comment>
<evidence type="ECO:0000313" key="4">
    <source>
        <dbReference type="Proteomes" id="UP000231409"/>
    </source>
</evidence>
<evidence type="ECO:0000259" key="2">
    <source>
        <dbReference type="Pfam" id="PF13400"/>
    </source>
</evidence>
<keyword evidence="4" id="KW-1185">Reference proteome</keyword>
<keyword evidence="1" id="KW-0812">Transmembrane</keyword>
<organism evidence="3 4">
    <name type="scientific">Marinobacter profundi</name>
    <dbReference type="NCBI Taxonomy" id="2666256"/>
    <lineage>
        <taxon>Bacteria</taxon>
        <taxon>Pseudomonadati</taxon>
        <taxon>Pseudomonadota</taxon>
        <taxon>Gammaproteobacteria</taxon>
        <taxon>Pseudomonadales</taxon>
        <taxon>Marinobacteraceae</taxon>
        <taxon>Marinobacter</taxon>
    </lineage>
</organism>
<dbReference type="InterPro" id="IPR028087">
    <property type="entry name" value="Tad_N"/>
</dbReference>
<dbReference type="Proteomes" id="UP000231409">
    <property type="component" value="Unassembled WGS sequence"/>
</dbReference>
<feature type="transmembrane region" description="Helical" evidence="1">
    <location>
        <begin position="14"/>
        <end position="34"/>
    </location>
</feature>
<name>A0A2G1UQD2_9GAMM</name>